<sequence>MASSEHLKVLQKALTLSPVLKMSPVLRELGPKSAPRGKIIMKKKLLEKMSHALCCLQPLILCHSKLSWVSYHVLNALAKLWRNYCCRGWVVLLDPRILLGSTELHYWMIADKSVTIFTKSMCMLLDVSVEMQTFVMHGLLAPKEPCMK</sequence>
<proteinExistence type="predicted"/>
<organism evidence="1">
    <name type="scientific">Arundo donax</name>
    <name type="common">Giant reed</name>
    <name type="synonym">Donax arundinaceus</name>
    <dbReference type="NCBI Taxonomy" id="35708"/>
    <lineage>
        <taxon>Eukaryota</taxon>
        <taxon>Viridiplantae</taxon>
        <taxon>Streptophyta</taxon>
        <taxon>Embryophyta</taxon>
        <taxon>Tracheophyta</taxon>
        <taxon>Spermatophyta</taxon>
        <taxon>Magnoliopsida</taxon>
        <taxon>Liliopsida</taxon>
        <taxon>Poales</taxon>
        <taxon>Poaceae</taxon>
        <taxon>PACMAD clade</taxon>
        <taxon>Arundinoideae</taxon>
        <taxon>Arundineae</taxon>
        <taxon>Arundo</taxon>
    </lineage>
</organism>
<protein>
    <submittedName>
        <fullName evidence="1">Uncharacterized protein</fullName>
    </submittedName>
</protein>
<reference evidence="1" key="1">
    <citation type="submission" date="2014-09" db="EMBL/GenBank/DDBJ databases">
        <authorList>
            <person name="Magalhaes I.L.F."/>
            <person name="Oliveira U."/>
            <person name="Santos F.R."/>
            <person name="Vidigal T.H.D.A."/>
            <person name="Brescovit A.D."/>
            <person name="Santos A.J."/>
        </authorList>
    </citation>
    <scope>NUCLEOTIDE SEQUENCE</scope>
    <source>
        <tissue evidence="1">Shoot tissue taken approximately 20 cm above the soil surface</tissue>
    </source>
</reference>
<reference evidence="1" key="2">
    <citation type="journal article" date="2015" name="Data Brief">
        <title>Shoot transcriptome of the giant reed, Arundo donax.</title>
        <authorList>
            <person name="Barrero R.A."/>
            <person name="Guerrero F.D."/>
            <person name="Moolhuijzen P."/>
            <person name="Goolsby J.A."/>
            <person name="Tidwell J."/>
            <person name="Bellgard S.E."/>
            <person name="Bellgard M.I."/>
        </authorList>
    </citation>
    <scope>NUCLEOTIDE SEQUENCE</scope>
    <source>
        <tissue evidence="1">Shoot tissue taken approximately 20 cm above the soil surface</tissue>
    </source>
</reference>
<dbReference type="AlphaFoldDB" id="A0A0A8XQT8"/>
<evidence type="ECO:0000313" key="1">
    <source>
        <dbReference type="EMBL" id="JAD16279.1"/>
    </source>
</evidence>
<dbReference type="EMBL" id="GBRH01281616">
    <property type="protein sequence ID" value="JAD16279.1"/>
    <property type="molecule type" value="Transcribed_RNA"/>
</dbReference>
<accession>A0A0A8XQT8</accession>
<name>A0A0A8XQT8_ARUDO</name>